<sequence length="74" mass="8354">MAKVLKFRDVKSDVDGRMKDFEKIRIKLNVARSKSTQSNTVTTGELKKETKGLFNSISSFFSEGSKPVRNNGRN</sequence>
<protein>
    <submittedName>
        <fullName evidence="1">Uncharacterized protein</fullName>
    </submittedName>
</protein>
<dbReference type="Proteomes" id="UP001430919">
    <property type="component" value="Unassembled WGS sequence"/>
</dbReference>
<evidence type="ECO:0000313" key="1">
    <source>
        <dbReference type="EMBL" id="MCC9072675.1"/>
    </source>
</evidence>
<reference evidence="1" key="1">
    <citation type="submission" date="2021-11" db="EMBL/GenBank/DDBJ databases">
        <title>Description of novel Flavobacterium species.</title>
        <authorList>
            <person name="Saticioglu I.B."/>
            <person name="Ay H."/>
            <person name="Altun S."/>
            <person name="Duman M."/>
        </authorList>
    </citation>
    <scope>NUCLEOTIDE SEQUENCE</scope>
    <source>
        <strain evidence="1">F-65</strain>
    </source>
</reference>
<accession>A0ABS8MXV7</accession>
<comment type="caution">
    <text evidence="1">The sequence shown here is derived from an EMBL/GenBank/DDBJ whole genome shotgun (WGS) entry which is preliminary data.</text>
</comment>
<dbReference type="RefSeq" id="WP_229989574.1">
    <property type="nucleotide sequence ID" value="NZ_JAJJMO010000001.1"/>
</dbReference>
<keyword evidence="2" id="KW-1185">Reference proteome</keyword>
<evidence type="ECO:0000313" key="2">
    <source>
        <dbReference type="Proteomes" id="UP001430919"/>
    </source>
</evidence>
<name>A0ABS8MXV7_9FLAO</name>
<organism evidence="1 2">
    <name type="scientific">Flavobacterium pisciphilum</name>
    <dbReference type="NCBI Taxonomy" id="2893755"/>
    <lineage>
        <taxon>Bacteria</taxon>
        <taxon>Pseudomonadati</taxon>
        <taxon>Bacteroidota</taxon>
        <taxon>Flavobacteriia</taxon>
        <taxon>Flavobacteriales</taxon>
        <taxon>Flavobacteriaceae</taxon>
        <taxon>Flavobacterium</taxon>
    </lineage>
</organism>
<dbReference type="EMBL" id="JAJJMO010000001">
    <property type="protein sequence ID" value="MCC9072675.1"/>
    <property type="molecule type" value="Genomic_DNA"/>
</dbReference>
<proteinExistence type="predicted"/>
<gene>
    <name evidence="1" type="ORF">LNQ49_13895</name>
</gene>